<dbReference type="GO" id="GO:0005886">
    <property type="term" value="C:plasma membrane"/>
    <property type="evidence" value="ECO:0007669"/>
    <property type="project" value="TreeGrafter"/>
</dbReference>
<evidence type="ECO:0000313" key="4">
    <source>
        <dbReference type="Proteomes" id="UP001107558"/>
    </source>
</evidence>
<reference evidence="3" key="1">
    <citation type="submission" date="2021-03" db="EMBL/GenBank/DDBJ databases">
        <title>Chromosome level genome of the anhydrobiotic midge Polypedilum vanderplanki.</title>
        <authorList>
            <person name="Yoshida Y."/>
            <person name="Kikawada T."/>
            <person name="Gusev O."/>
        </authorList>
    </citation>
    <scope>NUCLEOTIDE SEQUENCE</scope>
    <source>
        <strain evidence="3">NIAS01</strain>
        <tissue evidence="3">Whole body or cell culture</tissue>
    </source>
</reference>
<feature type="transmembrane region" description="Helical" evidence="2">
    <location>
        <begin position="92"/>
        <end position="113"/>
    </location>
</feature>
<dbReference type="GO" id="GO:0015293">
    <property type="term" value="F:symporter activity"/>
    <property type="evidence" value="ECO:0007669"/>
    <property type="project" value="InterPro"/>
</dbReference>
<feature type="transmembrane region" description="Helical" evidence="2">
    <location>
        <begin position="32"/>
        <end position="53"/>
    </location>
</feature>
<dbReference type="SUPFAM" id="SSF103473">
    <property type="entry name" value="MFS general substrate transporter"/>
    <property type="match status" value="1"/>
</dbReference>
<feature type="transmembrane region" description="Helical" evidence="2">
    <location>
        <begin position="395"/>
        <end position="416"/>
    </location>
</feature>
<comment type="caution">
    <text evidence="3">The sequence shown here is derived from an EMBL/GenBank/DDBJ whole genome shotgun (WGS) entry which is preliminary data.</text>
</comment>
<dbReference type="PANTHER" id="PTHR11328:SF49">
    <property type="entry name" value="MAJOR FACILITATOR SUPERFAMILY DOMAIN-CONTAINING PROTEIN 12-LIKE PROTEIN"/>
    <property type="match status" value="1"/>
</dbReference>
<dbReference type="InterPro" id="IPR039672">
    <property type="entry name" value="MFS_2"/>
</dbReference>
<feature type="transmembrane region" description="Helical" evidence="2">
    <location>
        <begin position="428"/>
        <end position="449"/>
    </location>
</feature>
<proteinExistence type="inferred from homology"/>
<evidence type="ECO:0000313" key="3">
    <source>
        <dbReference type="EMBL" id="KAG5678987.1"/>
    </source>
</evidence>
<evidence type="ECO:0000256" key="2">
    <source>
        <dbReference type="SAM" id="Phobius"/>
    </source>
</evidence>
<keyword evidence="2" id="KW-1133">Transmembrane helix</keyword>
<protein>
    <submittedName>
        <fullName evidence="3">Uncharacterized protein</fullName>
    </submittedName>
</protein>
<dbReference type="Pfam" id="PF13347">
    <property type="entry name" value="MFS_2"/>
    <property type="match status" value="1"/>
</dbReference>
<dbReference type="Gene3D" id="1.20.1250.20">
    <property type="entry name" value="MFS general substrate transporter like domains"/>
    <property type="match status" value="1"/>
</dbReference>
<sequence length="451" mass="50733">MSVNKKKPSVEIDESISTLSALQKIGYGFGHVFNDLCGTLWFSYCLLFFKYIVNIPAEAGALMMLGQLSDAFFSAFIGLLTDLYSTKRNWHIIGSIVVFLSFPMIFILQRNILPYWGTLFYFFIMIIFFQCGWATVQISHLAIIPEYSNTEKDRSELNAVRFSFTILSNISVFIVAFIFLKGKNPESEEIGSEEFEIFRNIILILTLCGGITTILFHISLSCNSNYTQRRREKKTESSLNGNNDDIASSKTLLVIMNVLTNLELYKVAFLYTFSRLFLLNCLFFIPIWINELMKMKTGQLDTTAIAITPLILFASSFAVAILLKFISQDIPQEVVYSVGSFISIFGCIIIALTRSMHVIELYVIALLLGAGSSFTQVSSLSISSNFIGKNCKNSGLVYSIVTVCDKIFSGIIVFIIEIFGKGKDSTYYTNVLIFNATIPLIALIVLFMLRK</sequence>
<dbReference type="PANTHER" id="PTHR11328">
    <property type="entry name" value="MAJOR FACILITATOR SUPERFAMILY DOMAIN-CONTAINING PROTEIN"/>
    <property type="match status" value="1"/>
</dbReference>
<keyword evidence="4" id="KW-1185">Reference proteome</keyword>
<keyword evidence="2" id="KW-0812">Transmembrane</keyword>
<feature type="transmembrane region" description="Helical" evidence="2">
    <location>
        <begin position="59"/>
        <end position="80"/>
    </location>
</feature>
<accession>A0A9J6CB67</accession>
<dbReference type="InterPro" id="IPR036259">
    <property type="entry name" value="MFS_trans_sf"/>
</dbReference>
<feature type="transmembrane region" description="Helical" evidence="2">
    <location>
        <begin position="359"/>
        <end position="383"/>
    </location>
</feature>
<keyword evidence="2" id="KW-0472">Membrane</keyword>
<comment type="similarity">
    <text evidence="1">Belongs to the major facilitator superfamily.</text>
</comment>
<gene>
    <name evidence="3" type="ORF">PVAND_008597</name>
</gene>
<feature type="transmembrane region" description="Helical" evidence="2">
    <location>
        <begin position="335"/>
        <end position="353"/>
    </location>
</feature>
<dbReference type="Proteomes" id="UP001107558">
    <property type="component" value="Chromosome 2"/>
</dbReference>
<feature type="transmembrane region" description="Helical" evidence="2">
    <location>
        <begin position="119"/>
        <end position="138"/>
    </location>
</feature>
<name>A0A9J6CB67_POLVA</name>
<dbReference type="OrthoDB" id="1730117at2759"/>
<evidence type="ECO:0000256" key="1">
    <source>
        <dbReference type="ARBA" id="ARBA00008335"/>
    </source>
</evidence>
<feature type="transmembrane region" description="Helical" evidence="2">
    <location>
        <begin position="268"/>
        <end position="289"/>
    </location>
</feature>
<dbReference type="AlphaFoldDB" id="A0A9J6CB67"/>
<dbReference type="GO" id="GO:0008643">
    <property type="term" value="P:carbohydrate transport"/>
    <property type="evidence" value="ECO:0007669"/>
    <property type="project" value="InterPro"/>
</dbReference>
<feature type="transmembrane region" description="Helical" evidence="2">
    <location>
        <begin position="304"/>
        <end position="323"/>
    </location>
</feature>
<feature type="transmembrane region" description="Helical" evidence="2">
    <location>
        <begin position="200"/>
        <end position="220"/>
    </location>
</feature>
<dbReference type="EMBL" id="JADBJN010000002">
    <property type="protein sequence ID" value="KAG5678987.1"/>
    <property type="molecule type" value="Genomic_DNA"/>
</dbReference>
<organism evidence="3 4">
    <name type="scientific">Polypedilum vanderplanki</name>
    <name type="common">Sleeping chironomid midge</name>
    <dbReference type="NCBI Taxonomy" id="319348"/>
    <lineage>
        <taxon>Eukaryota</taxon>
        <taxon>Metazoa</taxon>
        <taxon>Ecdysozoa</taxon>
        <taxon>Arthropoda</taxon>
        <taxon>Hexapoda</taxon>
        <taxon>Insecta</taxon>
        <taxon>Pterygota</taxon>
        <taxon>Neoptera</taxon>
        <taxon>Endopterygota</taxon>
        <taxon>Diptera</taxon>
        <taxon>Nematocera</taxon>
        <taxon>Chironomoidea</taxon>
        <taxon>Chironomidae</taxon>
        <taxon>Chironominae</taxon>
        <taxon>Polypedilum</taxon>
        <taxon>Polypedilum</taxon>
    </lineage>
</organism>
<feature type="transmembrane region" description="Helical" evidence="2">
    <location>
        <begin position="159"/>
        <end position="180"/>
    </location>
</feature>